<organism evidence="6 7">
    <name type="scientific">Blastomonas marina</name>
    <dbReference type="NCBI Taxonomy" id="1867408"/>
    <lineage>
        <taxon>Bacteria</taxon>
        <taxon>Pseudomonadati</taxon>
        <taxon>Pseudomonadota</taxon>
        <taxon>Alphaproteobacteria</taxon>
        <taxon>Sphingomonadales</taxon>
        <taxon>Sphingomonadaceae</taxon>
        <taxon>Blastomonas</taxon>
    </lineage>
</organism>
<reference evidence="7" key="1">
    <citation type="journal article" date="2019" name="Int. J. Syst. Evol. Microbiol.">
        <title>The Global Catalogue of Microorganisms (GCM) 10K type strain sequencing project: providing services to taxonomists for standard genome sequencing and annotation.</title>
        <authorList>
            <consortium name="The Broad Institute Genomics Platform"/>
            <consortium name="The Broad Institute Genome Sequencing Center for Infectious Disease"/>
            <person name="Wu L."/>
            <person name="Ma J."/>
        </authorList>
    </citation>
    <scope>NUCLEOTIDE SEQUENCE [LARGE SCALE GENOMIC DNA]</scope>
    <source>
        <strain evidence="7">CGMCC 1.15297</strain>
    </source>
</reference>
<dbReference type="SUPFAM" id="SSF54001">
    <property type="entry name" value="Cysteine proteinases"/>
    <property type="match status" value="1"/>
</dbReference>
<proteinExistence type="inferred from homology"/>
<comment type="caution">
    <text evidence="6">The sequence shown here is derived from an EMBL/GenBank/DDBJ whole genome shotgun (WGS) entry which is preliminary data.</text>
</comment>
<comment type="similarity">
    <text evidence="1">Belongs to the peptidase C40 family.</text>
</comment>
<protein>
    <recommendedName>
        <fullName evidence="5">NlpC/P60 domain-containing protein</fullName>
    </recommendedName>
</protein>
<dbReference type="InterPro" id="IPR038765">
    <property type="entry name" value="Papain-like_cys_pep_sf"/>
</dbReference>
<keyword evidence="7" id="KW-1185">Reference proteome</keyword>
<dbReference type="PROSITE" id="PS51935">
    <property type="entry name" value="NLPC_P60"/>
    <property type="match status" value="1"/>
</dbReference>
<evidence type="ECO:0000313" key="7">
    <source>
        <dbReference type="Proteomes" id="UP000603317"/>
    </source>
</evidence>
<accession>A0ABQ1FHX3</accession>
<gene>
    <name evidence="6" type="ORF">GCM10010923_22200</name>
</gene>
<keyword evidence="2" id="KW-0645">Protease</keyword>
<feature type="domain" description="NlpC/P60" evidence="5">
    <location>
        <begin position="1"/>
        <end position="137"/>
    </location>
</feature>
<sequence length="138" mass="14577">MTPPDALAQAARALVGTPFRPGGRDPVTGLDCFGLLHAALVAIGIQPSLPATHRQRKLALPDLDPWLVANRLVIAQAPAIAGDVMLLRCGPAQPHCAILTLAGFVHAHAGLRRVVETPGMPPYPLLSHARLDTRRGTD</sequence>
<keyword evidence="3" id="KW-0378">Hydrolase</keyword>
<dbReference type="EMBL" id="BMID01000001">
    <property type="protein sequence ID" value="GGA11141.1"/>
    <property type="molecule type" value="Genomic_DNA"/>
</dbReference>
<dbReference type="InterPro" id="IPR000064">
    <property type="entry name" value="NLP_P60_dom"/>
</dbReference>
<evidence type="ECO:0000313" key="6">
    <source>
        <dbReference type="EMBL" id="GGA11141.1"/>
    </source>
</evidence>
<evidence type="ECO:0000256" key="4">
    <source>
        <dbReference type="ARBA" id="ARBA00022807"/>
    </source>
</evidence>
<evidence type="ECO:0000259" key="5">
    <source>
        <dbReference type="PROSITE" id="PS51935"/>
    </source>
</evidence>
<name>A0ABQ1FHX3_9SPHN</name>
<evidence type="ECO:0000256" key="2">
    <source>
        <dbReference type="ARBA" id="ARBA00022670"/>
    </source>
</evidence>
<dbReference type="Proteomes" id="UP000603317">
    <property type="component" value="Unassembled WGS sequence"/>
</dbReference>
<evidence type="ECO:0000256" key="3">
    <source>
        <dbReference type="ARBA" id="ARBA00022801"/>
    </source>
</evidence>
<dbReference type="Gene3D" id="3.90.1720.10">
    <property type="entry name" value="endopeptidase domain like (from Nostoc punctiforme)"/>
    <property type="match status" value="1"/>
</dbReference>
<evidence type="ECO:0000256" key="1">
    <source>
        <dbReference type="ARBA" id="ARBA00007074"/>
    </source>
</evidence>
<keyword evidence="4" id="KW-0788">Thiol protease</keyword>